<keyword evidence="6 11" id="KW-0812">Transmembrane</keyword>
<feature type="transmembrane region" description="Helical" evidence="11">
    <location>
        <begin position="147"/>
        <end position="169"/>
    </location>
</feature>
<evidence type="ECO:0000256" key="11">
    <source>
        <dbReference type="RuleBase" id="RU361157"/>
    </source>
</evidence>
<feature type="transmembrane region" description="Helical" evidence="11">
    <location>
        <begin position="66"/>
        <end position="84"/>
    </location>
</feature>
<dbReference type="Pfam" id="PF01061">
    <property type="entry name" value="ABC2_membrane"/>
    <property type="match status" value="1"/>
</dbReference>
<dbReference type="OrthoDB" id="9814458at2"/>
<dbReference type="EMBL" id="MLHJ01000108">
    <property type="protein sequence ID" value="OOF40113.1"/>
    <property type="molecule type" value="Genomic_DNA"/>
</dbReference>
<keyword evidence="4 11" id="KW-1003">Cell membrane</keyword>
<keyword evidence="3 11" id="KW-0813">Transport</keyword>
<dbReference type="InterPro" id="IPR013525">
    <property type="entry name" value="ABC2_TM"/>
</dbReference>
<dbReference type="GO" id="GO:0015920">
    <property type="term" value="P:lipopolysaccharide transport"/>
    <property type="evidence" value="ECO:0007669"/>
    <property type="project" value="TreeGrafter"/>
</dbReference>
<keyword evidence="9" id="KW-0625">Polysaccharide transport</keyword>
<keyword evidence="5" id="KW-0762">Sugar transport</keyword>
<feature type="domain" description="ABC transmembrane type-2" evidence="12">
    <location>
        <begin position="37"/>
        <end position="258"/>
    </location>
</feature>
<keyword evidence="14" id="KW-1185">Reference proteome</keyword>
<dbReference type="STRING" id="1908260.BKK50_09885"/>
<sequence length="265" mass="30165">MQYGDQTSFKQSLAIQGRVINALLMREIITRYGRKNLGFLWLFVEPLLLTFFIVMMWKFLRADKVSTLNIIAFLMTGYPMAMMWRNASNRAIGSISANLSLLYHRNVRVLDTIFTRVLLEVAGASIAQILFMAVLVAIDWIPFPQDVLYMLIAWFLMAVFAFGLGLIICAIAQQIDFFGKIWGTLSFVLLPLSGAFFFVYNLPTQVQNMALWLPMIHGTEMFRHGYFGETVITYESIGFLIVSDLILLLIGLAMVRNFSKGVEPQ</sequence>
<feature type="transmembrane region" description="Helical" evidence="11">
    <location>
        <begin position="231"/>
        <end position="255"/>
    </location>
</feature>
<evidence type="ECO:0000259" key="12">
    <source>
        <dbReference type="PROSITE" id="PS51012"/>
    </source>
</evidence>
<proteinExistence type="inferred from homology"/>
<comment type="subcellular location">
    <subcellularLocation>
        <location evidence="11">Cell inner membrane</location>
        <topology evidence="11">Multi-pass membrane protein</topology>
    </subcellularLocation>
    <subcellularLocation>
        <location evidence="1">Cell membrane</location>
        <topology evidence="1">Multi-pass membrane protein</topology>
    </subcellularLocation>
</comment>
<keyword evidence="8 11" id="KW-1133">Transmembrane helix</keyword>
<dbReference type="AlphaFoldDB" id="A0A1V3IGE4"/>
<feature type="transmembrane region" description="Helical" evidence="11">
    <location>
        <begin position="181"/>
        <end position="202"/>
    </location>
</feature>
<dbReference type="PROSITE" id="PS51012">
    <property type="entry name" value="ABC_TM2"/>
    <property type="match status" value="1"/>
</dbReference>
<reference evidence="13 14" key="1">
    <citation type="submission" date="2016-10" db="EMBL/GenBank/DDBJ databases">
        <title>Rodentibacter gen. nov. and new species.</title>
        <authorList>
            <person name="Christensen H."/>
        </authorList>
    </citation>
    <scope>NUCLEOTIDE SEQUENCE [LARGE SCALE GENOMIC DNA]</scope>
    <source>
        <strain evidence="13 14">CCUG17206</strain>
    </source>
</reference>
<dbReference type="PRINTS" id="PR00164">
    <property type="entry name" value="ABC2TRNSPORT"/>
</dbReference>
<dbReference type="GO" id="GO:0140359">
    <property type="term" value="F:ABC-type transporter activity"/>
    <property type="evidence" value="ECO:0007669"/>
    <property type="project" value="InterPro"/>
</dbReference>
<dbReference type="Proteomes" id="UP000189433">
    <property type="component" value="Unassembled WGS sequence"/>
</dbReference>
<name>A0A1V3IGE4_9PAST</name>
<dbReference type="PANTHER" id="PTHR30413">
    <property type="entry name" value="INNER MEMBRANE TRANSPORT PERMEASE"/>
    <property type="match status" value="1"/>
</dbReference>
<gene>
    <name evidence="13" type="ORF">BKK50_09885</name>
</gene>
<dbReference type="RefSeq" id="WP_077417689.1">
    <property type="nucleotide sequence ID" value="NZ_MLHJ01000108.1"/>
</dbReference>
<evidence type="ECO:0000256" key="2">
    <source>
        <dbReference type="ARBA" id="ARBA00007783"/>
    </source>
</evidence>
<dbReference type="GO" id="GO:0015774">
    <property type="term" value="P:polysaccharide transport"/>
    <property type="evidence" value="ECO:0007669"/>
    <property type="project" value="UniProtKB-KW"/>
</dbReference>
<evidence type="ECO:0000256" key="10">
    <source>
        <dbReference type="ARBA" id="ARBA00023136"/>
    </source>
</evidence>
<dbReference type="GO" id="GO:0043190">
    <property type="term" value="C:ATP-binding cassette (ABC) transporter complex"/>
    <property type="evidence" value="ECO:0007669"/>
    <property type="project" value="InterPro"/>
</dbReference>
<organism evidence="13 14">
    <name type="scientific">Rodentibacter rarus</name>
    <dbReference type="NCBI Taxonomy" id="1908260"/>
    <lineage>
        <taxon>Bacteria</taxon>
        <taxon>Pseudomonadati</taxon>
        <taxon>Pseudomonadota</taxon>
        <taxon>Gammaproteobacteria</taxon>
        <taxon>Pasteurellales</taxon>
        <taxon>Pasteurellaceae</taxon>
        <taxon>Rodentibacter</taxon>
    </lineage>
</organism>
<evidence type="ECO:0000256" key="5">
    <source>
        <dbReference type="ARBA" id="ARBA00022597"/>
    </source>
</evidence>
<evidence type="ECO:0000313" key="14">
    <source>
        <dbReference type="Proteomes" id="UP000189433"/>
    </source>
</evidence>
<evidence type="ECO:0000256" key="7">
    <source>
        <dbReference type="ARBA" id="ARBA00022903"/>
    </source>
</evidence>
<keyword evidence="10 11" id="KW-0472">Membrane</keyword>
<evidence type="ECO:0000313" key="13">
    <source>
        <dbReference type="EMBL" id="OOF40113.1"/>
    </source>
</evidence>
<evidence type="ECO:0000256" key="3">
    <source>
        <dbReference type="ARBA" id="ARBA00022448"/>
    </source>
</evidence>
<evidence type="ECO:0000256" key="1">
    <source>
        <dbReference type="ARBA" id="ARBA00004651"/>
    </source>
</evidence>
<evidence type="ECO:0000256" key="8">
    <source>
        <dbReference type="ARBA" id="ARBA00022989"/>
    </source>
</evidence>
<feature type="transmembrane region" description="Helical" evidence="11">
    <location>
        <begin position="39"/>
        <end position="60"/>
    </location>
</feature>
<comment type="caution">
    <text evidence="13">The sequence shown here is derived from an EMBL/GenBank/DDBJ whole genome shotgun (WGS) entry which is preliminary data.</text>
</comment>
<keyword evidence="7" id="KW-0972">Capsule biogenesis/degradation</keyword>
<accession>A0A1V3IGE4</accession>
<protein>
    <recommendedName>
        <fullName evidence="11">Transport permease protein</fullName>
    </recommendedName>
</protein>
<dbReference type="InterPro" id="IPR047817">
    <property type="entry name" value="ABC2_TM_bact-type"/>
</dbReference>
<dbReference type="InterPro" id="IPR000412">
    <property type="entry name" value="ABC_2_transport"/>
</dbReference>
<evidence type="ECO:0000256" key="6">
    <source>
        <dbReference type="ARBA" id="ARBA00022692"/>
    </source>
</evidence>
<evidence type="ECO:0000256" key="4">
    <source>
        <dbReference type="ARBA" id="ARBA00022475"/>
    </source>
</evidence>
<comment type="similarity">
    <text evidence="2 11">Belongs to the ABC-2 integral membrane protein family.</text>
</comment>
<dbReference type="PANTHER" id="PTHR30413:SF10">
    <property type="entry name" value="CAPSULE POLYSACCHARIDE EXPORT INNER-MEMBRANE PROTEIN CTRC"/>
    <property type="match status" value="1"/>
</dbReference>
<evidence type="ECO:0000256" key="9">
    <source>
        <dbReference type="ARBA" id="ARBA00023047"/>
    </source>
</evidence>
<feature type="transmembrane region" description="Helical" evidence="11">
    <location>
        <begin position="117"/>
        <end position="141"/>
    </location>
</feature>